<keyword evidence="2" id="KW-1133">Transmembrane helix</keyword>
<evidence type="ECO:0000256" key="1">
    <source>
        <dbReference type="SAM" id="MobiDB-lite"/>
    </source>
</evidence>
<reference evidence="4" key="1">
    <citation type="journal article" date="2023" name="Mol. Phylogenet. Evol.">
        <title>Genome-scale phylogeny and comparative genomics of the fungal order Sordariales.</title>
        <authorList>
            <person name="Hensen N."/>
            <person name="Bonometti L."/>
            <person name="Westerberg I."/>
            <person name="Brannstrom I.O."/>
            <person name="Guillou S."/>
            <person name="Cros-Aarteil S."/>
            <person name="Calhoun S."/>
            <person name="Haridas S."/>
            <person name="Kuo A."/>
            <person name="Mondo S."/>
            <person name="Pangilinan J."/>
            <person name="Riley R."/>
            <person name="LaButti K."/>
            <person name="Andreopoulos B."/>
            <person name="Lipzen A."/>
            <person name="Chen C."/>
            <person name="Yan M."/>
            <person name="Daum C."/>
            <person name="Ng V."/>
            <person name="Clum A."/>
            <person name="Steindorff A."/>
            <person name="Ohm R.A."/>
            <person name="Martin F."/>
            <person name="Silar P."/>
            <person name="Natvig D.O."/>
            <person name="Lalanne C."/>
            <person name="Gautier V."/>
            <person name="Ament-Velasquez S.L."/>
            <person name="Kruys A."/>
            <person name="Hutchinson M.I."/>
            <person name="Powell A.J."/>
            <person name="Barry K."/>
            <person name="Miller A.N."/>
            <person name="Grigoriev I.V."/>
            <person name="Debuchy R."/>
            <person name="Gladieux P."/>
            <person name="Hiltunen Thoren M."/>
            <person name="Johannesson H."/>
        </authorList>
    </citation>
    <scope>NUCLEOTIDE SEQUENCE [LARGE SCALE GENOMIC DNA]</scope>
    <source>
        <strain evidence="4">CBS 340.73</strain>
    </source>
</reference>
<name>A0AAN6S452_9PEZI</name>
<keyword evidence="4" id="KW-1185">Reference proteome</keyword>
<gene>
    <name evidence="3" type="ORF">QBC46DRAFT_409430</name>
</gene>
<dbReference type="AlphaFoldDB" id="A0AAN6S452"/>
<evidence type="ECO:0008006" key="5">
    <source>
        <dbReference type="Google" id="ProtNLM"/>
    </source>
</evidence>
<dbReference type="EMBL" id="MU853815">
    <property type="protein sequence ID" value="KAK3939171.1"/>
    <property type="molecule type" value="Genomic_DNA"/>
</dbReference>
<evidence type="ECO:0000256" key="2">
    <source>
        <dbReference type="SAM" id="Phobius"/>
    </source>
</evidence>
<sequence length="582" mass="62306">MGHQPDVEQTSHHHDEAALSQQNNLSGGSAAAEPCPCANNAKMSKGLFHTLLAFWVVVSLGFLALFAVWCGVTLHPGDDSTVSGSPSAPIPPVTYTGTATVTATRTVMDADRSPHTGTATATATATAVTADIKGIHPDWKNAAHPLAQNSARWAAWEKARAAASAAATAVVTSAPEPKTAVIEARDVNVEAEALLPPDQRPGWIVGLPKTKINKEGGKHKKEKGIDLGFNYPGPLWELKMGFTTMLYENAKHQEWKNEKSRHQGPKRDLDAVITPATINPSDYPPFKTGPIPMPTHTLGADGQRHYSLMAVPRAVATAVQEEDVPAVTVTQAPAHTVALSHVDTARESNVDHVERNTPVPEPHPGMERVVVADAAEEAARRPHAGFSEPDLGKPTTRQYTRGRYPVPSVPTTTTFATIKKRDVQTPEPPAQTASPADHIPKRENDDSGPTFSHWAPKVFTVDFVHSPKDAETTGAMSAPTFNPTPTFSHWAPKVYTVDFVHSPKDAKTTAAMSTPTFNPTPTFSHWAPKVFTVDFVHSPKDAKTTAAMSAPTFNPHAGASKVVTTDDAKPTGTFKTLVTRVG</sequence>
<dbReference type="Proteomes" id="UP001303473">
    <property type="component" value="Unassembled WGS sequence"/>
</dbReference>
<proteinExistence type="predicted"/>
<feature type="transmembrane region" description="Helical" evidence="2">
    <location>
        <begin position="52"/>
        <end position="74"/>
    </location>
</feature>
<keyword evidence="2" id="KW-0812">Transmembrane</keyword>
<accession>A0AAN6S452</accession>
<evidence type="ECO:0000313" key="4">
    <source>
        <dbReference type="Proteomes" id="UP001303473"/>
    </source>
</evidence>
<protein>
    <recommendedName>
        <fullName evidence="5">Transmembrane protein</fullName>
    </recommendedName>
</protein>
<comment type="caution">
    <text evidence="3">The sequence shown here is derived from an EMBL/GenBank/DDBJ whole genome shotgun (WGS) entry which is preliminary data.</text>
</comment>
<feature type="region of interest" description="Disordered" evidence="1">
    <location>
        <begin position="380"/>
        <end position="452"/>
    </location>
</feature>
<evidence type="ECO:0000313" key="3">
    <source>
        <dbReference type="EMBL" id="KAK3939171.1"/>
    </source>
</evidence>
<keyword evidence="2" id="KW-0472">Membrane</keyword>
<organism evidence="3 4">
    <name type="scientific">Diplogelasinospora grovesii</name>
    <dbReference type="NCBI Taxonomy" id="303347"/>
    <lineage>
        <taxon>Eukaryota</taxon>
        <taxon>Fungi</taxon>
        <taxon>Dikarya</taxon>
        <taxon>Ascomycota</taxon>
        <taxon>Pezizomycotina</taxon>
        <taxon>Sordariomycetes</taxon>
        <taxon>Sordariomycetidae</taxon>
        <taxon>Sordariales</taxon>
        <taxon>Diplogelasinosporaceae</taxon>
        <taxon>Diplogelasinospora</taxon>
    </lineage>
</organism>